<gene>
    <name evidence="10" type="ORF">H261_15652</name>
</gene>
<evidence type="ECO:0000259" key="9">
    <source>
        <dbReference type="Pfam" id="PF02803"/>
    </source>
</evidence>
<dbReference type="InterPro" id="IPR020610">
    <property type="entry name" value="Thiolase_AS"/>
</dbReference>
<comment type="pathway">
    <text evidence="5">Metabolic intermediate biosynthesis; (R)-mevalonate biosynthesis; (R)-mevalonate from acetyl-CoA: step 1/3.</text>
</comment>
<dbReference type="InterPro" id="IPR020617">
    <property type="entry name" value="Thiolase_C"/>
</dbReference>
<dbReference type="PROSITE" id="PS00099">
    <property type="entry name" value="THIOLASE_3"/>
    <property type="match status" value="1"/>
</dbReference>
<keyword evidence="2 7" id="KW-0808">Transferase</keyword>
<feature type="active site" description="Acyl-thioester intermediate" evidence="6">
    <location>
        <position position="91"/>
    </location>
</feature>
<dbReference type="NCBIfam" id="NF005404">
    <property type="entry name" value="PRK06954.1"/>
    <property type="match status" value="1"/>
</dbReference>
<accession>M3A822</accession>
<evidence type="ECO:0000313" key="10">
    <source>
        <dbReference type="EMBL" id="EME68963.1"/>
    </source>
</evidence>
<sequence>MTAPDPIVIVGAARTPMGGMQGDFASLAAPALGSVAIKAALERSGLAADQVEEVIMGCVLPAGQGQAPARQASRGAGIPDGAGATTVNKMCGSGMKAAMFAHDLLVAGSARVMVAGGMESMSNAPYLLDKARAGYRLGHGKVLDHMFLDGLEDAYDKGRLMGTFAEQCADHYKFTREAQDAFALASLARAKKAIAEGSFAGEIAPVTLKGRKGDVQVAIDEQPGKAMPDKIPTLKPAFRDGGTVTAANSSSISDGAAALVMMRRSEAQKRGLQPIATILGHSTFAQAPAWFTTAPVGAIKALLDKVGCKAGDIDLWEINEAFAVVTMAAMHDLKLDHERVNVHGGACALGHPIGASGARILATLMAALKTYGLKRGVASLCIGGGEATAMMVELT</sequence>
<keyword evidence="11" id="KW-1185">Reference proteome</keyword>
<dbReference type="Pfam" id="PF00108">
    <property type="entry name" value="Thiolase_N"/>
    <property type="match status" value="1"/>
</dbReference>
<comment type="similarity">
    <text evidence="1 7">Belongs to the thiolase-like superfamily. Thiolase family.</text>
</comment>
<name>M3A822_9PROT</name>
<dbReference type="CDD" id="cd00751">
    <property type="entry name" value="thiolase"/>
    <property type="match status" value="1"/>
</dbReference>
<dbReference type="RefSeq" id="WP_008619301.1">
    <property type="nucleotide sequence ID" value="NZ_AONQ01000046.1"/>
</dbReference>
<keyword evidence="3" id="KW-0583">PHB biosynthesis</keyword>
<dbReference type="InterPro" id="IPR020616">
    <property type="entry name" value="Thiolase_N"/>
</dbReference>
<dbReference type="PIRSF" id="PIRSF000429">
    <property type="entry name" value="Ac-CoA_Ac_transf"/>
    <property type="match status" value="1"/>
</dbReference>
<keyword evidence="4 7" id="KW-0012">Acyltransferase</keyword>
<dbReference type="PANTHER" id="PTHR18919">
    <property type="entry name" value="ACETYL-COA C-ACYLTRANSFERASE"/>
    <property type="match status" value="1"/>
</dbReference>
<dbReference type="Proteomes" id="UP000011744">
    <property type="component" value="Unassembled WGS sequence"/>
</dbReference>
<dbReference type="Pfam" id="PF02803">
    <property type="entry name" value="Thiolase_C"/>
    <property type="match status" value="1"/>
</dbReference>
<organism evidence="10 11">
    <name type="scientific">Paramagnetospirillum caucaseum</name>
    <dbReference type="NCBI Taxonomy" id="1244869"/>
    <lineage>
        <taxon>Bacteria</taxon>
        <taxon>Pseudomonadati</taxon>
        <taxon>Pseudomonadota</taxon>
        <taxon>Alphaproteobacteria</taxon>
        <taxon>Rhodospirillales</taxon>
        <taxon>Magnetospirillaceae</taxon>
        <taxon>Paramagnetospirillum</taxon>
    </lineage>
</organism>
<evidence type="ECO:0000259" key="8">
    <source>
        <dbReference type="Pfam" id="PF00108"/>
    </source>
</evidence>
<dbReference type="FunFam" id="3.40.47.10:FF:000010">
    <property type="entry name" value="Acetyl-CoA acetyltransferase (Thiolase)"/>
    <property type="match status" value="1"/>
</dbReference>
<dbReference type="NCBIfam" id="TIGR01930">
    <property type="entry name" value="AcCoA-C-Actrans"/>
    <property type="match status" value="1"/>
</dbReference>
<reference evidence="10 11" key="1">
    <citation type="journal article" date="2014" name="Genome Announc.">
        <title>Draft Genome Sequence of Magnetospirillum sp. Strain SO-1, a Freshwater Magnetotactic Bacterium Isolated from the Ol'khovka River, Russia.</title>
        <authorList>
            <person name="Grouzdev D.S."/>
            <person name="Dziuba M.V."/>
            <person name="Sukhacheva M.S."/>
            <person name="Mardanov A.V."/>
            <person name="Beletskiy A.V."/>
            <person name="Kuznetsov B.B."/>
            <person name="Skryabin K.G."/>
        </authorList>
    </citation>
    <scope>NUCLEOTIDE SEQUENCE [LARGE SCALE GENOMIC DNA]</scope>
    <source>
        <strain evidence="10 11">SO-1</strain>
    </source>
</reference>
<dbReference type="GO" id="GO:0042619">
    <property type="term" value="P:poly-hydroxybutyrate biosynthetic process"/>
    <property type="evidence" value="ECO:0007669"/>
    <property type="project" value="UniProtKB-KW"/>
</dbReference>
<proteinExistence type="inferred from homology"/>
<evidence type="ECO:0000256" key="2">
    <source>
        <dbReference type="ARBA" id="ARBA00022679"/>
    </source>
</evidence>
<protein>
    <submittedName>
        <fullName evidence="10">Acetyl-CoA acetyltransferase</fullName>
    </submittedName>
</protein>
<evidence type="ECO:0000256" key="3">
    <source>
        <dbReference type="ARBA" id="ARBA00022752"/>
    </source>
</evidence>
<feature type="active site" description="Proton acceptor" evidence="6">
    <location>
        <position position="351"/>
    </location>
</feature>
<evidence type="ECO:0000256" key="7">
    <source>
        <dbReference type="RuleBase" id="RU003557"/>
    </source>
</evidence>
<evidence type="ECO:0000256" key="1">
    <source>
        <dbReference type="ARBA" id="ARBA00010982"/>
    </source>
</evidence>
<feature type="active site" description="Proton acceptor" evidence="6">
    <location>
        <position position="381"/>
    </location>
</feature>
<feature type="domain" description="Thiolase C-terminal" evidence="9">
    <location>
        <begin position="273"/>
        <end position="393"/>
    </location>
</feature>
<dbReference type="EMBL" id="AONQ01000046">
    <property type="protein sequence ID" value="EME68963.1"/>
    <property type="molecule type" value="Genomic_DNA"/>
</dbReference>
<dbReference type="OrthoDB" id="9764638at2"/>
<dbReference type="STRING" id="1244869.H261_15652"/>
<dbReference type="Gene3D" id="3.40.47.10">
    <property type="match status" value="2"/>
</dbReference>
<dbReference type="AlphaFoldDB" id="M3A822"/>
<evidence type="ECO:0000256" key="4">
    <source>
        <dbReference type="ARBA" id="ARBA00023315"/>
    </source>
</evidence>
<dbReference type="InterPro" id="IPR002155">
    <property type="entry name" value="Thiolase"/>
</dbReference>
<dbReference type="InterPro" id="IPR016039">
    <property type="entry name" value="Thiolase-like"/>
</dbReference>
<dbReference type="SUPFAM" id="SSF53901">
    <property type="entry name" value="Thiolase-like"/>
    <property type="match status" value="2"/>
</dbReference>
<evidence type="ECO:0000256" key="6">
    <source>
        <dbReference type="PIRSR" id="PIRSR000429-1"/>
    </source>
</evidence>
<dbReference type="GO" id="GO:0044281">
    <property type="term" value="P:small molecule metabolic process"/>
    <property type="evidence" value="ECO:0007669"/>
    <property type="project" value="UniProtKB-ARBA"/>
</dbReference>
<dbReference type="GO" id="GO:0003988">
    <property type="term" value="F:acetyl-CoA C-acyltransferase activity"/>
    <property type="evidence" value="ECO:0007669"/>
    <property type="project" value="UniProtKB-ARBA"/>
</dbReference>
<dbReference type="eggNOG" id="COG0183">
    <property type="taxonomic scope" value="Bacteria"/>
</dbReference>
<evidence type="ECO:0000313" key="11">
    <source>
        <dbReference type="Proteomes" id="UP000011744"/>
    </source>
</evidence>
<dbReference type="PATRIC" id="fig|1244869.3.peg.3140"/>
<feature type="domain" description="Thiolase N-terminal" evidence="8">
    <location>
        <begin position="7"/>
        <end position="265"/>
    </location>
</feature>
<dbReference type="PANTHER" id="PTHR18919:SF138">
    <property type="entry name" value="ACETYL-COA C-ACETYLTRANSFERASE"/>
    <property type="match status" value="1"/>
</dbReference>
<comment type="caution">
    <text evidence="10">The sequence shown here is derived from an EMBL/GenBank/DDBJ whole genome shotgun (WGS) entry which is preliminary data.</text>
</comment>
<evidence type="ECO:0000256" key="5">
    <source>
        <dbReference type="ARBA" id="ARBA00037924"/>
    </source>
</evidence>